<dbReference type="PANTHER" id="PTHR14611:SF6">
    <property type="entry name" value="TECTONIC-2"/>
    <property type="match status" value="1"/>
</dbReference>
<keyword evidence="5" id="KW-0325">Glycoprotein</keyword>
<evidence type="ECO:0000259" key="7">
    <source>
        <dbReference type="Pfam" id="PF07773"/>
    </source>
</evidence>
<dbReference type="PANTHER" id="PTHR14611">
    <property type="entry name" value="TECTONIC FAMILY MEMBER"/>
    <property type="match status" value="1"/>
</dbReference>
<sequence length="544" mass="58779">MKLIHPVIFIVVVNALLIDSQILLSPQELAVNLKEFTILIGQTTGSSTNTAVCSINQAFSKDDITDLDMNPSCKNDATIQTETTEWVFVTNFFTLSATSFQSLQVRLVAALSDRLVQQLVITCCDEDNRTLSASSLIKVDLAPDISVNASAALPKVIFPNPAYENIAPCPCDLTSGLCDNNCCCDNECSAVGEIATFSCQPGVFGGNFVADDPKLCGTNQFDKPDWHQFTCVQFVNSPFIGFYYVNNTGSLINVEDETKFIQRRSQNPPPYTFTDGRIDAAEIMRAAGYSNGDAVQVEVSNITDKLILPQRSISGQCLRNSIVTYQNNSDASCDVTVTEALCQRGSVLDIDYYLNNGMQIVSGGGTSLISPTITYYCDDSTNYVKTSTTSSSPAASLFPPITSSAPISCVPTPPGPPQFDSDVCNNAVVNVTYLMTWNASVVMSAEVFITVANVTMTDIPTDFTQPPDNVLAQSFRLRFQPATVEGQNVTRTSGNPGYVVGYSVISGVSQDNSTVEESPGLRVWQPGQLMNFVLLAGCRSDFSN</sequence>
<feature type="chain" id="PRO_5045784172" description="Tectonic domain-containing protein" evidence="6">
    <location>
        <begin position="16"/>
        <end position="544"/>
    </location>
</feature>
<evidence type="ECO:0000256" key="1">
    <source>
        <dbReference type="ARBA" id="ARBA00007633"/>
    </source>
</evidence>
<evidence type="ECO:0000259" key="8">
    <source>
        <dbReference type="Pfam" id="PF25752"/>
    </source>
</evidence>
<comment type="subunit">
    <text evidence="2">Part of the tectonic-like complex (also named B9 complex).</text>
</comment>
<feature type="signal peptide" evidence="6">
    <location>
        <begin position="1"/>
        <end position="15"/>
    </location>
</feature>
<dbReference type="InterPro" id="IPR057724">
    <property type="entry name" value="TCTN1-3_N"/>
</dbReference>
<evidence type="ECO:0000256" key="6">
    <source>
        <dbReference type="SAM" id="SignalP"/>
    </source>
</evidence>
<organism evidence="9 10">
    <name type="scientific">Clavelina lepadiformis</name>
    <name type="common">Light-bulb sea squirt</name>
    <name type="synonym">Ascidia lepadiformis</name>
    <dbReference type="NCBI Taxonomy" id="159417"/>
    <lineage>
        <taxon>Eukaryota</taxon>
        <taxon>Metazoa</taxon>
        <taxon>Chordata</taxon>
        <taxon>Tunicata</taxon>
        <taxon>Ascidiacea</taxon>
        <taxon>Aplousobranchia</taxon>
        <taxon>Clavelinidae</taxon>
        <taxon>Clavelina</taxon>
    </lineage>
</organism>
<comment type="similarity">
    <text evidence="1">Belongs to the tectonic family.</text>
</comment>
<dbReference type="Pfam" id="PF25752">
    <property type="entry name" value="DUF1619_N"/>
    <property type="match status" value="1"/>
</dbReference>
<dbReference type="Pfam" id="PF07773">
    <property type="entry name" value="TCTN_DUF1619"/>
    <property type="match status" value="1"/>
</dbReference>
<evidence type="ECO:0000256" key="2">
    <source>
        <dbReference type="ARBA" id="ARBA00011495"/>
    </source>
</evidence>
<keyword evidence="4" id="KW-0970">Cilium biogenesis/degradation</keyword>
<name>A0ABP0GN55_CLALP</name>
<dbReference type="InterPro" id="IPR040354">
    <property type="entry name" value="TCTN1-3"/>
</dbReference>
<gene>
    <name evidence="9" type="ORF">CVLEPA_LOCUS26491</name>
</gene>
<keyword evidence="10" id="KW-1185">Reference proteome</keyword>
<feature type="domain" description="Tectonic-1-3" evidence="7">
    <location>
        <begin position="286"/>
        <end position="479"/>
    </location>
</feature>
<accession>A0ABP0GN55</accession>
<evidence type="ECO:0008006" key="11">
    <source>
        <dbReference type="Google" id="ProtNLM"/>
    </source>
</evidence>
<protein>
    <recommendedName>
        <fullName evidence="11">Tectonic domain-containing protein</fullName>
    </recommendedName>
</protein>
<evidence type="ECO:0000313" key="9">
    <source>
        <dbReference type="EMBL" id="CAK8693174.1"/>
    </source>
</evidence>
<feature type="domain" description="Tectonic-1-3 N-terminal" evidence="8">
    <location>
        <begin position="149"/>
        <end position="238"/>
    </location>
</feature>
<evidence type="ECO:0000256" key="3">
    <source>
        <dbReference type="ARBA" id="ARBA00022729"/>
    </source>
</evidence>
<evidence type="ECO:0000256" key="4">
    <source>
        <dbReference type="ARBA" id="ARBA00022794"/>
    </source>
</evidence>
<dbReference type="Proteomes" id="UP001642483">
    <property type="component" value="Unassembled WGS sequence"/>
</dbReference>
<reference evidence="9 10" key="1">
    <citation type="submission" date="2024-02" db="EMBL/GenBank/DDBJ databases">
        <authorList>
            <person name="Daric V."/>
            <person name="Darras S."/>
        </authorList>
    </citation>
    <scope>NUCLEOTIDE SEQUENCE [LARGE SCALE GENOMIC DNA]</scope>
</reference>
<comment type="caution">
    <text evidence="9">The sequence shown here is derived from an EMBL/GenBank/DDBJ whole genome shotgun (WGS) entry which is preliminary data.</text>
</comment>
<keyword evidence="3 6" id="KW-0732">Signal</keyword>
<dbReference type="InterPro" id="IPR011677">
    <property type="entry name" value="TCTN1-3_dom"/>
</dbReference>
<proteinExistence type="inferred from homology"/>
<dbReference type="EMBL" id="CAWYQH010000130">
    <property type="protein sequence ID" value="CAK8693174.1"/>
    <property type="molecule type" value="Genomic_DNA"/>
</dbReference>
<evidence type="ECO:0000256" key="5">
    <source>
        <dbReference type="ARBA" id="ARBA00023180"/>
    </source>
</evidence>
<evidence type="ECO:0000313" key="10">
    <source>
        <dbReference type="Proteomes" id="UP001642483"/>
    </source>
</evidence>